<protein>
    <recommendedName>
        <fullName evidence="2">protein-tyrosine-phosphatase</fullName>
        <ecNumber evidence="2">3.1.3.48</ecNumber>
    </recommendedName>
</protein>
<dbReference type="EMBL" id="MAPZ01000011">
    <property type="protein sequence ID" value="OBY11673.1"/>
    <property type="molecule type" value="Genomic_DNA"/>
</dbReference>
<comment type="similarity">
    <text evidence="1">Belongs to the metallo-dependent hydrolases superfamily. CpsB/CapC family.</text>
</comment>
<accession>A0A1B8RS53</accession>
<dbReference type="InterPro" id="IPR016667">
    <property type="entry name" value="Caps_polysacc_synth_CpsB/CapC"/>
</dbReference>
<dbReference type="SUPFAM" id="SSF89550">
    <property type="entry name" value="PHP domain-like"/>
    <property type="match status" value="1"/>
</dbReference>
<comment type="catalytic activity">
    <reaction evidence="5">
        <text>O-phospho-L-tyrosyl-[protein] + H2O = L-tyrosyl-[protein] + phosphate</text>
        <dbReference type="Rhea" id="RHEA:10684"/>
        <dbReference type="Rhea" id="RHEA-COMP:10136"/>
        <dbReference type="Rhea" id="RHEA-COMP:20101"/>
        <dbReference type="ChEBI" id="CHEBI:15377"/>
        <dbReference type="ChEBI" id="CHEBI:43474"/>
        <dbReference type="ChEBI" id="CHEBI:46858"/>
        <dbReference type="ChEBI" id="CHEBI:61978"/>
        <dbReference type="EC" id="3.1.3.48"/>
    </reaction>
</comment>
<proteinExistence type="inferred from homology"/>
<dbReference type="AlphaFoldDB" id="A0A1B8RS53"/>
<evidence type="ECO:0000256" key="2">
    <source>
        <dbReference type="ARBA" id="ARBA00013064"/>
    </source>
</evidence>
<reference evidence="6 7" key="1">
    <citation type="submission" date="2016-06" db="EMBL/GenBank/DDBJ databases">
        <authorList>
            <person name="Kjaerup R.B."/>
            <person name="Dalgaard T.S."/>
            <person name="Juul-Madsen H.R."/>
        </authorList>
    </citation>
    <scope>NUCLEOTIDE SEQUENCE [LARGE SCALE GENOMIC DNA]</scope>
    <source>
        <strain evidence="6 7">373-A1</strain>
    </source>
</reference>
<dbReference type="GO" id="GO:0004725">
    <property type="term" value="F:protein tyrosine phosphatase activity"/>
    <property type="evidence" value="ECO:0007669"/>
    <property type="project" value="UniProtKB-EC"/>
</dbReference>
<dbReference type="Pfam" id="PF19567">
    <property type="entry name" value="CpsB_CapC"/>
    <property type="match status" value="1"/>
</dbReference>
<organism evidence="6 7">
    <name type="scientific">Clostridium paraputrificum</name>
    <dbReference type="NCBI Taxonomy" id="29363"/>
    <lineage>
        <taxon>Bacteria</taxon>
        <taxon>Bacillati</taxon>
        <taxon>Bacillota</taxon>
        <taxon>Clostridia</taxon>
        <taxon>Eubacteriales</taxon>
        <taxon>Clostridiaceae</taxon>
        <taxon>Clostridium</taxon>
    </lineage>
</organism>
<comment type="caution">
    <text evidence="6">The sequence shown here is derived from an EMBL/GenBank/DDBJ whole genome shotgun (WGS) entry which is preliminary data.</text>
</comment>
<dbReference type="PANTHER" id="PTHR39181:SF1">
    <property type="entry name" value="TYROSINE-PROTEIN PHOSPHATASE YWQE"/>
    <property type="match status" value="1"/>
</dbReference>
<dbReference type="OrthoDB" id="9788539at2"/>
<keyword evidence="4" id="KW-0904">Protein phosphatase</keyword>
<evidence type="ECO:0000313" key="7">
    <source>
        <dbReference type="Proteomes" id="UP000092714"/>
    </source>
</evidence>
<dbReference type="eggNOG" id="COG4464">
    <property type="taxonomic scope" value="Bacteria"/>
</dbReference>
<evidence type="ECO:0000313" key="6">
    <source>
        <dbReference type="EMBL" id="OBY11673.1"/>
    </source>
</evidence>
<dbReference type="InterPro" id="IPR016195">
    <property type="entry name" value="Pol/histidinol_Pase-like"/>
</dbReference>
<keyword evidence="3" id="KW-0378">Hydrolase</keyword>
<dbReference type="Proteomes" id="UP000092714">
    <property type="component" value="Unassembled WGS sequence"/>
</dbReference>
<name>A0A1B8RS53_9CLOT</name>
<evidence type="ECO:0000256" key="3">
    <source>
        <dbReference type="ARBA" id="ARBA00022801"/>
    </source>
</evidence>
<evidence type="ECO:0000256" key="4">
    <source>
        <dbReference type="ARBA" id="ARBA00022912"/>
    </source>
</evidence>
<dbReference type="GO" id="GO:0030145">
    <property type="term" value="F:manganese ion binding"/>
    <property type="evidence" value="ECO:0007669"/>
    <property type="project" value="InterPro"/>
</dbReference>
<keyword evidence="7" id="KW-1185">Reference proteome</keyword>
<dbReference type="Gene3D" id="3.20.20.140">
    <property type="entry name" value="Metal-dependent hydrolases"/>
    <property type="match status" value="1"/>
</dbReference>
<evidence type="ECO:0000256" key="5">
    <source>
        <dbReference type="ARBA" id="ARBA00051722"/>
    </source>
</evidence>
<dbReference type="PIRSF" id="PIRSF016557">
    <property type="entry name" value="Caps_synth_CpsB"/>
    <property type="match status" value="1"/>
</dbReference>
<dbReference type="PANTHER" id="PTHR39181">
    <property type="entry name" value="TYROSINE-PROTEIN PHOSPHATASE YWQE"/>
    <property type="match status" value="1"/>
</dbReference>
<evidence type="ECO:0000256" key="1">
    <source>
        <dbReference type="ARBA" id="ARBA00005750"/>
    </source>
</evidence>
<dbReference type="EC" id="3.1.3.48" evidence="2"/>
<sequence length="254" mass="29015">MIDIHSHILPGIDDGSKNINMTLQMIKMAEKSGTKDIVATPHFCRGYGETPYDEVKNLVGEFNKLVKGEELDINIHYGQEVYYSEQIIDDYKSSLIGTINNSRYMLIELPMRSFDRDTLEVIYELQVKGVIPILAHPERYRPIIEKPERINKFIKEGFLFQMNAGSIEGQFGNSVKKTAEILLANNIYNFIGSDAHNDTNRCTGIANGIDLAKKKSKINEELFRESGRRLLNNEDIEFIGEMVKEKKGIFSFLK</sequence>
<gene>
    <name evidence="6" type="ORF">CP373A1_04590</name>
</gene>
<dbReference type="RefSeq" id="WP_065254409.1">
    <property type="nucleotide sequence ID" value="NZ_MAPZ01000011.1"/>
</dbReference>